<dbReference type="PRINTS" id="PR00036">
    <property type="entry name" value="HTHLACI"/>
</dbReference>
<proteinExistence type="predicted"/>
<dbReference type="GO" id="GO:0003700">
    <property type="term" value="F:DNA-binding transcription factor activity"/>
    <property type="evidence" value="ECO:0007669"/>
    <property type="project" value="TreeGrafter"/>
</dbReference>
<dbReference type="PANTHER" id="PTHR30146">
    <property type="entry name" value="LACI-RELATED TRANSCRIPTIONAL REPRESSOR"/>
    <property type="match status" value="1"/>
</dbReference>
<name>A0AA42J240_9FIRM</name>
<evidence type="ECO:0000313" key="5">
    <source>
        <dbReference type="EMBL" id="MDA3733249.1"/>
    </source>
</evidence>
<dbReference type="CDD" id="cd01392">
    <property type="entry name" value="HTH_LacI"/>
    <property type="match status" value="1"/>
</dbReference>
<dbReference type="InterPro" id="IPR000843">
    <property type="entry name" value="HTH_LacI"/>
</dbReference>
<sequence>MNIKDIAKLSGVGVSTVSRVLNNHPDVKKETRDKVLEVIKECNYVPNNSARILKSNNMKHIGVLVKGIFNPFFSEMLKIIETGINDIGYTMILHHYDTNSLGGNEGEVLISFIKEKRLQGVICLGGNFSKIEEERFEEIEIPIVLTSVDSHMKINTKLFSRVCIDNKKAAYEATKYLIEKGHEHIAIMLGDEFDAGVSNRRVMGYMEALDEYHIPINKDYIVMGGYDFEPAYESAKKLLTASPEITVLFAISDIMAIGAGKAMSDLGFTVGKEISLLGFDGLNIGKYYTPALTTIEQPGKQMAEDCIDLLVQLIEEKEANQNIILETRLIERKSVCNFKG</sequence>
<dbReference type="EMBL" id="JAQIFT010000061">
    <property type="protein sequence ID" value="MDA3733249.1"/>
    <property type="molecule type" value="Genomic_DNA"/>
</dbReference>
<gene>
    <name evidence="5" type="ORF">PBV87_17360</name>
</gene>
<keyword evidence="1" id="KW-0805">Transcription regulation</keyword>
<keyword evidence="3" id="KW-0804">Transcription</keyword>
<dbReference type="Proteomes" id="UP001169242">
    <property type="component" value="Unassembled WGS sequence"/>
</dbReference>
<protein>
    <submittedName>
        <fullName evidence="5">LacI family DNA-binding transcriptional regulator</fullName>
    </submittedName>
</protein>
<evidence type="ECO:0000259" key="4">
    <source>
        <dbReference type="PROSITE" id="PS50932"/>
    </source>
</evidence>
<keyword evidence="6" id="KW-1185">Reference proteome</keyword>
<dbReference type="RefSeq" id="WP_271013130.1">
    <property type="nucleotide sequence ID" value="NZ_JAQIFT010000061.1"/>
</dbReference>
<dbReference type="AlphaFoldDB" id="A0AA42J240"/>
<dbReference type="GO" id="GO:0000976">
    <property type="term" value="F:transcription cis-regulatory region binding"/>
    <property type="evidence" value="ECO:0007669"/>
    <property type="project" value="TreeGrafter"/>
</dbReference>
<accession>A0AA42J240</accession>
<dbReference type="Gene3D" id="3.40.50.2300">
    <property type="match status" value="2"/>
</dbReference>
<keyword evidence="2 5" id="KW-0238">DNA-binding</keyword>
<dbReference type="SUPFAM" id="SSF53822">
    <property type="entry name" value="Periplasmic binding protein-like I"/>
    <property type="match status" value="1"/>
</dbReference>
<dbReference type="Pfam" id="PF00356">
    <property type="entry name" value="LacI"/>
    <property type="match status" value="1"/>
</dbReference>
<dbReference type="SMART" id="SM00354">
    <property type="entry name" value="HTH_LACI"/>
    <property type="match status" value="1"/>
</dbReference>
<dbReference type="SUPFAM" id="SSF47413">
    <property type="entry name" value="lambda repressor-like DNA-binding domains"/>
    <property type="match status" value="1"/>
</dbReference>
<dbReference type="Gene3D" id="1.10.260.40">
    <property type="entry name" value="lambda repressor-like DNA-binding domains"/>
    <property type="match status" value="1"/>
</dbReference>
<dbReference type="PROSITE" id="PS50932">
    <property type="entry name" value="HTH_LACI_2"/>
    <property type="match status" value="1"/>
</dbReference>
<dbReference type="PANTHER" id="PTHR30146:SF109">
    <property type="entry name" value="HTH-TYPE TRANSCRIPTIONAL REGULATOR GALS"/>
    <property type="match status" value="1"/>
</dbReference>
<dbReference type="InterPro" id="IPR010982">
    <property type="entry name" value="Lambda_DNA-bd_dom_sf"/>
</dbReference>
<evidence type="ECO:0000256" key="3">
    <source>
        <dbReference type="ARBA" id="ARBA00023163"/>
    </source>
</evidence>
<comment type="caution">
    <text evidence="5">The sequence shown here is derived from an EMBL/GenBank/DDBJ whole genome shotgun (WGS) entry which is preliminary data.</text>
</comment>
<dbReference type="CDD" id="cd06267">
    <property type="entry name" value="PBP1_LacI_sugar_binding-like"/>
    <property type="match status" value="1"/>
</dbReference>
<dbReference type="InterPro" id="IPR001761">
    <property type="entry name" value="Peripla_BP/Lac1_sug-bd_dom"/>
</dbReference>
<organism evidence="5 6">
    <name type="scientific">Holtiella tumoricola</name>
    <dbReference type="NCBI Taxonomy" id="3018743"/>
    <lineage>
        <taxon>Bacteria</taxon>
        <taxon>Bacillati</taxon>
        <taxon>Bacillota</taxon>
        <taxon>Clostridia</taxon>
        <taxon>Lachnospirales</taxon>
        <taxon>Cellulosilyticaceae</taxon>
        <taxon>Holtiella</taxon>
    </lineage>
</organism>
<feature type="domain" description="HTH lacI-type" evidence="4">
    <location>
        <begin position="1"/>
        <end position="55"/>
    </location>
</feature>
<dbReference type="Pfam" id="PF00532">
    <property type="entry name" value="Peripla_BP_1"/>
    <property type="match status" value="1"/>
</dbReference>
<reference evidence="5" key="1">
    <citation type="journal article" date="2023" name="Int. J. Syst. Evol. Microbiol.">
        <title>&lt;i&gt;Holtiella tumoricola&lt;/i&gt; gen. nov. sp. nov., isolated from a human clinical sample.</title>
        <authorList>
            <person name="Allen-Vercoe E."/>
            <person name="Daigneault M.C."/>
            <person name="Vancuren S.J."/>
            <person name="Cochrane K."/>
            <person name="O'Neal L.L."/>
            <person name="Sankaranarayanan K."/>
            <person name="Lawson P.A."/>
        </authorList>
    </citation>
    <scope>NUCLEOTIDE SEQUENCE</scope>
    <source>
        <strain evidence="5">CC70A</strain>
    </source>
</reference>
<evidence type="ECO:0000256" key="1">
    <source>
        <dbReference type="ARBA" id="ARBA00023015"/>
    </source>
</evidence>
<dbReference type="InterPro" id="IPR028082">
    <property type="entry name" value="Peripla_BP_I"/>
</dbReference>
<evidence type="ECO:0000256" key="2">
    <source>
        <dbReference type="ARBA" id="ARBA00023125"/>
    </source>
</evidence>
<evidence type="ECO:0000313" key="6">
    <source>
        <dbReference type="Proteomes" id="UP001169242"/>
    </source>
</evidence>
<dbReference type="PROSITE" id="PS00356">
    <property type="entry name" value="HTH_LACI_1"/>
    <property type="match status" value="1"/>
</dbReference>